<evidence type="ECO:0000256" key="11">
    <source>
        <dbReference type="ARBA" id="ARBA00023033"/>
    </source>
</evidence>
<dbReference type="Gene3D" id="1.10.630.10">
    <property type="entry name" value="Cytochrome P450"/>
    <property type="match status" value="1"/>
</dbReference>
<dbReference type="PRINTS" id="PR00463">
    <property type="entry name" value="EP450I"/>
</dbReference>
<evidence type="ECO:0000256" key="9">
    <source>
        <dbReference type="ARBA" id="ARBA00023004"/>
    </source>
</evidence>
<gene>
    <name evidence="16" type="ORF">AYO20_01060</name>
</gene>
<dbReference type="SUPFAM" id="SSF48264">
    <property type="entry name" value="Cytochrome P450"/>
    <property type="match status" value="1"/>
</dbReference>
<evidence type="ECO:0000256" key="6">
    <source>
        <dbReference type="ARBA" id="ARBA00022723"/>
    </source>
</evidence>
<dbReference type="InterPro" id="IPR036396">
    <property type="entry name" value="Cyt_P450_sf"/>
</dbReference>
<dbReference type="GO" id="GO:0005506">
    <property type="term" value="F:iron ion binding"/>
    <property type="evidence" value="ECO:0007669"/>
    <property type="project" value="InterPro"/>
</dbReference>
<dbReference type="InterPro" id="IPR001128">
    <property type="entry name" value="Cyt_P450"/>
</dbReference>
<keyword evidence="17" id="KW-1185">Reference proteome</keyword>
<dbReference type="GO" id="GO:0004022">
    <property type="term" value="F:alcohol dehydrogenase (NAD+) activity"/>
    <property type="evidence" value="ECO:0007669"/>
    <property type="project" value="TreeGrafter"/>
</dbReference>
<dbReference type="GO" id="GO:0009403">
    <property type="term" value="P:toxin biosynthetic process"/>
    <property type="evidence" value="ECO:0007669"/>
    <property type="project" value="UniProtKB-ARBA"/>
</dbReference>
<dbReference type="GO" id="GO:0016705">
    <property type="term" value="F:oxidoreductase activity, acting on paired donors, with incorporation or reduction of molecular oxygen"/>
    <property type="evidence" value="ECO:0007669"/>
    <property type="project" value="InterPro"/>
</dbReference>
<evidence type="ECO:0000256" key="4">
    <source>
        <dbReference type="ARBA" id="ARBA00010617"/>
    </source>
</evidence>
<dbReference type="SUPFAM" id="SSF50129">
    <property type="entry name" value="GroES-like"/>
    <property type="match status" value="1"/>
</dbReference>
<dbReference type="PROSITE" id="PS00086">
    <property type="entry name" value="CYTOCHROME_P450"/>
    <property type="match status" value="1"/>
</dbReference>
<dbReference type="OrthoDB" id="1470350at2759"/>
<keyword evidence="14" id="KW-0812">Transmembrane</keyword>
<keyword evidence="7 13" id="KW-0862">Zinc</keyword>
<dbReference type="InterPro" id="IPR011032">
    <property type="entry name" value="GroES-like_sf"/>
</dbReference>
<evidence type="ECO:0000256" key="13">
    <source>
        <dbReference type="RuleBase" id="RU361277"/>
    </source>
</evidence>
<dbReference type="Gene3D" id="3.40.50.720">
    <property type="entry name" value="NAD(P)-binding Rossmann-like Domain"/>
    <property type="match status" value="1"/>
</dbReference>
<keyword evidence="14" id="KW-0472">Membrane</keyword>
<evidence type="ECO:0000256" key="10">
    <source>
        <dbReference type="ARBA" id="ARBA00023027"/>
    </source>
</evidence>
<evidence type="ECO:0000256" key="12">
    <source>
        <dbReference type="PIRSR" id="PIRSR602401-1"/>
    </source>
</evidence>
<evidence type="ECO:0000256" key="8">
    <source>
        <dbReference type="ARBA" id="ARBA00023002"/>
    </source>
</evidence>
<dbReference type="PANTHER" id="PTHR42940:SF5">
    <property type="entry name" value="ALCOHOL DEHYDROGENASE 2"/>
    <property type="match status" value="1"/>
</dbReference>
<dbReference type="Pfam" id="PF00107">
    <property type="entry name" value="ADH_zinc_N"/>
    <property type="match status" value="1"/>
</dbReference>
<feature type="domain" description="Enoyl reductase (ER)" evidence="15">
    <location>
        <begin position="19"/>
        <end position="335"/>
    </location>
</feature>
<reference evidence="16 17" key="1">
    <citation type="submission" date="2016-03" db="EMBL/GenBank/DDBJ databases">
        <title>The draft genome sequence of Fonsecaea nubica causative agent of cutaneous subcutaneous infection in human host.</title>
        <authorList>
            <person name="Costa F."/>
            <person name="Sybren D.H."/>
            <person name="Raittz R.T."/>
            <person name="Weiss V.A."/>
            <person name="Leao A.C."/>
            <person name="Gomes R."/>
            <person name="De Souza E.M."/>
            <person name="Pedrosa F.O."/>
            <person name="Steffens M.B."/>
            <person name="Bombassaro A."/>
            <person name="Tadra-Sfeir M.Z."/>
            <person name="Moreno L.F."/>
            <person name="Najafzadeh M.J."/>
            <person name="Felipe M.S."/>
            <person name="Teixeira M."/>
            <person name="Sun J."/>
            <person name="Xi L."/>
            <person name="Castro M.A."/>
            <person name="Vicente V.A."/>
        </authorList>
    </citation>
    <scope>NUCLEOTIDE SEQUENCE [LARGE SCALE GENOMIC DNA]</scope>
    <source>
        <strain evidence="16 17">CBS 269.64</strain>
    </source>
</reference>
<dbReference type="Pfam" id="PF00067">
    <property type="entry name" value="p450"/>
    <property type="match status" value="1"/>
</dbReference>
<dbReference type="SMART" id="SM00829">
    <property type="entry name" value="PKS_ER"/>
    <property type="match status" value="1"/>
</dbReference>
<comment type="cofactor">
    <cofactor evidence="1 13">
        <name>Zn(2+)</name>
        <dbReference type="ChEBI" id="CHEBI:29105"/>
    </cofactor>
</comment>
<dbReference type="GO" id="GO:0008270">
    <property type="term" value="F:zinc ion binding"/>
    <property type="evidence" value="ECO:0007669"/>
    <property type="project" value="InterPro"/>
</dbReference>
<dbReference type="InterPro" id="IPR013154">
    <property type="entry name" value="ADH-like_N"/>
</dbReference>
<dbReference type="GO" id="GO:0020037">
    <property type="term" value="F:heme binding"/>
    <property type="evidence" value="ECO:0007669"/>
    <property type="project" value="InterPro"/>
</dbReference>
<dbReference type="Proteomes" id="UP000185904">
    <property type="component" value="Unassembled WGS sequence"/>
</dbReference>
<evidence type="ECO:0000256" key="7">
    <source>
        <dbReference type="ARBA" id="ARBA00022833"/>
    </source>
</evidence>
<dbReference type="InterPro" id="IPR020843">
    <property type="entry name" value="ER"/>
</dbReference>
<keyword evidence="14" id="KW-1133">Transmembrane helix</keyword>
<dbReference type="CDD" id="cd11058">
    <property type="entry name" value="CYP60B-like"/>
    <property type="match status" value="1"/>
</dbReference>
<proteinExistence type="inferred from homology"/>
<comment type="similarity">
    <text evidence="3 13">Belongs to the zinc-containing alcohol dehydrogenase family.</text>
</comment>
<dbReference type="InterPro" id="IPR013149">
    <property type="entry name" value="ADH-like_C"/>
</dbReference>
<name>A0A178DEM3_9EURO</name>
<dbReference type="Pfam" id="PF08240">
    <property type="entry name" value="ADH_N"/>
    <property type="match status" value="1"/>
</dbReference>
<evidence type="ECO:0000256" key="2">
    <source>
        <dbReference type="ARBA" id="ARBA00001971"/>
    </source>
</evidence>
<dbReference type="InterPro" id="IPR002364">
    <property type="entry name" value="Quin_OxRdtase/zeta-crystal_CS"/>
</dbReference>
<evidence type="ECO:0000256" key="3">
    <source>
        <dbReference type="ARBA" id="ARBA00008072"/>
    </source>
</evidence>
<keyword evidence="10" id="KW-0520">NAD</keyword>
<keyword evidence="11" id="KW-0503">Monooxygenase</keyword>
<dbReference type="PRINTS" id="PR00385">
    <property type="entry name" value="P450"/>
</dbReference>
<keyword evidence="8" id="KW-0560">Oxidoreductase</keyword>
<comment type="similarity">
    <text evidence="4">Belongs to the cytochrome P450 family.</text>
</comment>
<comment type="cofactor">
    <cofactor evidence="2 12">
        <name>heme</name>
        <dbReference type="ChEBI" id="CHEBI:30413"/>
    </cofactor>
</comment>
<evidence type="ECO:0000259" key="15">
    <source>
        <dbReference type="SMART" id="SM00829"/>
    </source>
</evidence>
<evidence type="ECO:0000256" key="5">
    <source>
        <dbReference type="ARBA" id="ARBA00022617"/>
    </source>
</evidence>
<dbReference type="PROSITE" id="PS01162">
    <property type="entry name" value="QOR_ZETA_CRYSTAL"/>
    <property type="match status" value="1"/>
</dbReference>
<evidence type="ECO:0000313" key="17">
    <source>
        <dbReference type="Proteomes" id="UP000185904"/>
    </source>
</evidence>
<dbReference type="SUPFAM" id="SSF51735">
    <property type="entry name" value="NAD(P)-binding Rossmann-fold domains"/>
    <property type="match status" value="1"/>
</dbReference>
<evidence type="ECO:0000256" key="1">
    <source>
        <dbReference type="ARBA" id="ARBA00001947"/>
    </source>
</evidence>
<dbReference type="InterPro" id="IPR002401">
    <property type="entry name" value="Cyt_P450_E_grp-I"/>
</dbReference>
<accession>A0A178DEM3</accession>
<dbReference type="GeneID" id="34584485"/>
<feature type="binding site" description="axial binding residue" evidence="12">
    <location>
        <position position="756"/>
    </location>
    <ligand>
        <name>heme</name>
        <dbReference type="ChEBI" id="CHEBI:30413"/>
    </ligand>
    <ligandPart>
        <name>Fe</name>
        <dbReference type="ChEBI" id="CHEBI:18248"/>
    </ligandPart>
</feature>
<dbReference type="Gene3D" id="3.90.180.10">
    <property type="entry name" value="Medium-chain alcohol dehydrogenases, catalytic domain"/>
    <property type="match status" value="1"/>
</dbReference>
<dbReference type="RefSeq" id="XP_022504675.1">
    <property type="nucleotide sequence ID" value="XM_022639367.1"/>
</dbReference>
<protein>
    <recommendedName>
        <fullName evidence="15">Enoyl reductase (ER) domain-containing protein</fullName>
    </recommendedName>
</protein>
<keyword evidence="6 12" id="KW-0479">Metal-binding</keyword>
<dbReference type="EMBL" id="LVCJ01000004">
    <property type="protein sequence ID" value="OAL39663.1"/>
    <property type="molecule type" value="Genomic_DNA"/>
</dbReference>
<dbReference type="AlphaFoldDB" id="A0A178DEM3"/>
<dbReference type="InterPro" id="IPR036291">
    <property type="entry name" value="NAD(P)-bd_dom_sf"/>
</dbReference>
<evidence type="ECO:0000313" key="16">
    <source>
        <dbReference type="EMBL" id="OAL39663.1"/>
    </source>
</evidence>
<dbReference type="InterPro" id="IPR017972">
    <property type="entry name" value="Cyt_P450_CS"/>
</dbReference>
<feature type="transmembrane region" description="Helical" evidence="14">
    <location>
        <begin position="600"/>
        <end position="623"/>
    </location>
</feature>
<sequence>MTTEDIPKTHKAVIYSNPGTLATEVIDVETPEPQRGEILIKLLYSGVCHTDFAFIMNSYGHMPEPTPQGQIGGHEGVGYVVRLGDGVTEVQLGDRVGVKWITSACLICSECLAGFDNRCKKRKVAGYKTPGTFQQYIISDPRYVTPIPEGLSSEAAAPLLCGGVTVWSALLYSECKLGDWLLVSGAGGGLGHLAVQYAKAFNLRVIAVDHGSKADFCKSLGADVFLDFTQFNSADLATRVKEVTDGGCHAVMVCNASSRAYDQALDFLRYAGTLVCVGIPEVDPHPMPNAAPFKIIGNLWKIKGAVTGNRIMAIDCLQPAAHGHIFVAVVGKAVYNVYFHPLRHYPGPKLWAASRLPWIWTAISGEIHNKISDLHQAYGPVVRTAPNELSYISDNAWKQIYGHRPVEMPKDLKGPGLLPTFKNTESIVTASSGNHPRMRRLISHAFSEKAIREQEDLVQNFIDQMISRLTDKCKEGRQDMTSWFNWCTFDITGDLAFGEPFGCLQETQYHEWVKQIFQGVKVYPWMQAIVYYGLLPVAKLLAPKEQQRAKEEADAKAYAKLDRRIARKDQIQRKDFMNYILRENKQGSAGMTMPEIQETAVILIIAGSETTATLLSGLLYFVLRHQSVYQRMVREVRSTFTSYENITMVTTNGLKYMPAVVEEAFRLYPPSPNAFPRLVPGKGEAIEGRWVAGGMTVGVHPFAASRHPDNFYRPLDFLPERWLAPHLLEKDDVPAEMFARDKKNVSQPFSFGPRNCIGKSLAYAEIRVILSKLLWTFDLALAPESDNDDWARIQKTYMLWEKPALMVNLTPVK</sequence>
<dbReference type="PROSITE" id="PS00059">
    <property type="entry name" value="ADH_ZINC"/>
    <property type="match status" value="1"/>
</dbReference>
<dbReference type="GO" id="GO:0004497">
    <property type="term" value="F:monooxygenase activity"/>
    <property type="evidence" value="ECO:0007669"/>
    <property type="project" value="UniProtKB-KW"/>
</dbReference>
<keyword evidence="5 12" id="KW-0349">Heme</keyword>
<dbReference type="CDD" id="cd08297">
    <property type="entry name" value="CAD3"/>
    <property type="match status" value="1"/>
</dbReference>
<dbReference type="GO" id="GO:0005737">
    <property type="term" value="C:cytoplasm"/>
    <property type="evidence" value="ECO:0007669"/>
    <property type="project" value="TreeGrafter"/>
</dbReference>
<dbReference type="FunFam" id="1.10.630.10:FF:000047">
    <property type="entry name" value="Cytochrome P450 monooxygenase"/>
    <property type="match status" value="1"/>
</dbReference>
<dbReference type="InterPro" id="IPR002328">
    <property type="entry name" value="ADH_Zn_CS"/>
</dbReference>
<organism evidence="16 17">
    <name type="scientific">Fonsecaea nubica</name>
    <dbReference type="NCBI Taxonomy" id="856822"/>
    <lineage>
        <taxon>Eukaryota</taxon>
        <taxon>Fungi</taxon>
        <taxon>Dikarya</taxon>
        <taxon>Ascomycota</taxon>
        <taxon>Pezizomycotina</taxon>
        <taxon>Eurotiomycetes</taxon>
        <taxon>Chaetothyriomycetidae</taxon>
        <taxon>Chaetothyriales</taxon>
        <taxon>Herpotrichiellaceae</taxon>
        <taxon>Fonsecaea</taxon>
    </lineage>
</organism>
<evidence type="ECO:0000256" key="14">
    <source>
        <dbReference type="SAM" id="Phobius"/>
    </source>
</evidence>
<keyword evidence="9 12" id="KW-0408">Iron</keyword>
<dbReference type="FunFam" id="3.40.50.720:FF:000039">
    <property type="entry name" value="Alcohol dehydrogenase AdhP"/>
    <property type="match status" value="1"/>
</dbReference>
<dbReference type="PANTHER" id="PTHR42940">
    <property type="entry name" value="ALCOHOL DEHYDROGENASE 1-RELATED"/>
    <property type="match status" value="1"/>
</dbReference>
<comment type="caution">
    <text evidence="16">The sequence shown here is derived from an EMBL/GenBank/DDBJ whole genome shotgun (WGS) entry which is preliminary data.</text>
</comment>